<organism evidence="2 3">
    <name type="scientific">Chitinophaga sancti</name>
    <dbReference type="NCBI Taxonomy" id="1004"/>
    <lineage>
        <taxon>Bacteria</taxon>
        <taxon>Pseudomonadati</taxon>
        <taxon>Bacteroidota</taxon>
        <taxon>Chitinophagia</taxon>
        <taxon>Chitinophagales</taxon>
        <taxon>Chitinophagaceae</taxon>
        <taxon>Chitinophaga</taxon>
    </lineage>
</organism>
<protein>
    <submittedName>
        <fullName evidence="2">Uncharacterized protein</fullName>
    </submittedName>
</protein>
<dbReference type="AlphaFoldDB" id="A0A1K1T0S2"/>
<dbReference type="STRING" id="1004.SAMN05661012_06522"/>
<keyword evidence="1" id="KW-1133">Transmembrane helix</keyword>
<reference evidence="2 3" key="1">
    <citation type="submission" date="2016-11" db="EMBL/GenBank/DDBJ databases">
        <authorList>
            <person name="Jaros S."/>
            <person name="Januszkiewicz K."/>
            <person name="Wedrychowicz H."/>
        </authorList>
    </citation>
    <scope>NUCLEOTIDE SEQUENCE [LARGE SCALE GENOMIC DNA]</scope>
    <source>
        <strain evidence="2 3">DSM 784</strain>
    </source>
</reference>
<keyword evidence="1" id="KW-0812">Transmembrane</keyword>
<dbReference type="Proteomes" id="UP000183788">
    <property type="component" value="Unassembled WGS sequence"/>
</dbReference>
<evidence type="ECO:0000313" key="2">
    <source>
        <dbReference type="EMBL" id="SFW89927.1"/>
    </source>
</evidence>
<sequence length="75" mass="8726">MYKEGNGNRNLLPFPYFTQSYSFISFSISVNIFINFWTFNLSKVMNAWPDISISELTPICSNQVIFIYHSISFPS</sequence>
<evidence type="ECO:0000256" key="1">
    <source>
        <dbReference type="SAM" id="Phobius"/>
    </source>
</evidence>
<keyword evidence="1" id="KW-0472">Membrane</keyword>
<proteinExistence type="predicted"/>
<gene>
    <name evidence="2" type="ORF">SAMN05661012_06522</name>
</gene>
<feature type="transmembrane region" description="Helical" evidence="1">
    <location>
        <begin position="20"/>
        <end position="39"/>
    </location>
</feature>
<accession>A0A1K1T0S2</accession>
<evidence type="ECO:0000313" key="3">
    <source>
        <dbReference type="Proteomes" id="UP000183788"/>
    </source>
</evidence>
<dbReference type="EMBL" id="FPIZ01000044">
    <property type="protein sequence ID" value="SFW89927.1"/>
    <property type="molecule type" value="Genomic_DNA"/>
</dbReference>
<name>A0A1K1T0S2_9BACT</name>